<keyword evidence="2" id="KW-0472">Membrane</keyword>
<name>A0ABR3A4W9_9AGAR</name>
<evidence type="ECO:0000256" key="1">
    <source>
        <dbReference type="SAM" id="MobiDB-lite"/>
    </source>
</evidence>
<feature type="compositionally biased region" description="Basic and acidic residues" evidence="1">
    <location>
        <begin position="1491"/>
        <end position="1502"/>
    </location>
</feature>
<proteinExistence type="predicted"/>
<comment type="caution">
    <text evidence="4">The sequence shown here is derived from an EMBL/GenBank/DDBJ whole genome shotgun (WGS) entry which is preliminary data.</text>
</comment>
<keyword evidence="5" id="KW-1185">Reference proteome</keyword>
<feature type="transmembrane region" description="Helical" evidence="2">
    <location>
        <begin position="169"/>
        <end position="191"/>
    </location>
</feature>
<organism evidence="4 5">
    <name type="scientific">Marasmius tenuissimus</name>
    <dbReference type="NCBI Taxonomy" id="585030"/>
    <lineage>
        <taxon>Eukaryota</taxon>
        <taxon>Fungi</taxon>
        <taxon>Dikarya</taxon>
        <taxon>Basidiomycota</taxon>
        <taxon>Agaricomycotina</taxon>
        <taxon>Agaricomycetes</taxon>
        <taxon>Agaricomycetidae</taxon>
        <taxon>Agaricales</taxon>
        <taxon>Marasmiineae</taxon>
        <taxon>Marasmiaceae</taxon>
        <taxon>Marasmius</taxon>
    </lineage>
</organism>
<accession>A0ABR3A4W9</accession>
<evidence type="ECO:0000313" key="4">
    <source>
        <dbReference type="EMBL" id="KAL0068386.1"/>
    </source>
</evidence>
<evidence type="ECO:0000259" key="3">
    <source>
        <dbReference type="Pfam" id="PF20149"/>
    </source>
</evidence>
<reference evidence="4 5" key="1">
    <citation type="submission" date="2024-05" db="EMBL/GenBank/DDBJ databases">
        <title>A draft genome resource for the thread blight pathogen Marasmius tenuissimus strain MS-2.</title>
        <authorList>
            <person name="Yulfo-Soto G.E."/>
            <person name="Baruah I.K."/>
            <person name="Amoako-Attah I."/>
            <person name="Bukari Y."/>
            <person name="Meinhardt L.W."/>
            <person name="Bailey B.A."/>
            <person name="Cohen S.P."/>
        </authorList>
    </citation>
    <scope>NUCLEOTIDE SEQUENCE [LARGE SCALE GENOMIC DNA]</scope>
    <source>
        <strain evidence="4 5">MS-2</strain>
    </source>
</reference>
<feature type="region of interest" description="Disordered" evidence="1">
    <location>
        <begin position="1349"/>
        <end position="1551"/>
    </location>
</feature>
<dbReference type="EMBL" id="JBBXMP010000018">
    <property type="protein sequence ID" value="KAL0068386.1"/>
    <property type="molecule type" value="Genomic_DNA"/>
</dbReference>
<feature type="transmembrane region" description="Helical" evidence="2">
    <location>
        <begin position="135"/>
        <end position="157"/>
    </location>
</feature>
<sequence length="1551" mass="173490">MRASHRHCSGEGLAVRSCYASLSIFGSLGIVKTAFATLLATTTKPFYGGWWLSDAGFGTTGSVSSMVTLVKDTKQYGAEVRLQQLLKEQHIDDLELVKGIEWYGWRRSNSTEPDGSDQNGMDGKSSLVSSPFSNLSWNASLILSSTVLSLVGITPYLHLIHNHWERALLWLFPILRSFGSLLCVVSVQLALQIRIHRITTASLLLMKARKRYPLKIDEAVQDRETLLELRLRKLQDEVRDKLGRDPDPEKQLDRDYLTELQGVLEVHTLTENALIFLLQAVLLAGMAMIVAGYVGCFNMVSRTDVPNGPYVWFGMETGLAVLRIALWGWNPSWDEGNTGMTMQLALHSKNLAPCTPPVFLDPESSNDRASISPDTPDKNNAVELASTPTISFFPLITTSRRLSRLISPINHTAGYEKENKETFVAESVHDFLSATTPHVGPLPRLTVEELEDILLYYAIVPDLDQSCERKLLCMTICRSDSKWTSISVFINGDNSHTVFTSHSQDVPGTRALQVTLDTEVELHSTAVTDPRTLDLLLDYSFRLFSQLCTFDTNSGNQLALSWNITLPSSLRPGTLKTSIALTETDRDYLQRRQIYDLKSDYCLQRGGFLPGVFWNDTDREWVLMMETAIMEVYLCILEHHFVQSISLSPSNLRPLALEWIRGMEDRISLEREARRRNWTDAHATFEYEATYDVLVRELRSLRRLHSDSVIIRRWGEIMDRPDQSLSVSDLFALPPLHNLEKLRKGLFPIFTVNGQADVPTPVYHKMIALLRSSLFRLSNMKASSLYDRIDPWGPGSPEFSPPYTQIRQLSEANLSALSLQIDSVQIIEYFPWSSNVHDLLRLLDSLPPSPSLTSLLFSNTSFNNEDLSLIPSIVQRHRKIMCVAFDCCGSVDRAHIDRAIAANCRKWKGDAQNRGGFEYNIGWDLNPAKTGNYTAADMYQNDIYLTDRTDVFAMIHIPQPGKITLNLSAKPGQQHVVNLIASLTRSDSNSIGEADATYEDYMVSFDLVDPDSPEFETVSVGGFPELATGCYELRIQNSFNFLFRKLTIGFTARPAGEESDEKSNIGSGAVEGVMIVQDGEEANGEESSLEVRRPLELHPGTQGKELGDYLGLSRSVVEHSLNDYETLLICRNMFPDPDNHNDHCSDSWNCDCDDKPVPGWELPFNLSAEVSCLMARRGTQFRSASCERIEPLIVPLFGFDTGTHQGDVVRVNQRKYALLTTNSGWYYKDPEYRIGYMEHPIIITAICKTLFYNEKAHGTRSEWEDYFRPVAQNTIAFVFTLIDHCLSKWSTGKYVDREMEEDKLIPVYKRHITRINEWSQLDQWLTRSIRMGWTLQGLAHAKSFLQDESEMELGSEPSIKADSTTGSGSKPDIKAEDQSSSGEDTVEARLGSGTDSVENRPAQEESRRLPDSDDDETEENAQGKSVTEGPGRDSEDVGGTSHAQTEVGGGSFQPDNDVESRKDRENGLRGLPPTRSSEHAGGSGSKPVTDSAKDHRTPEDSPRPGSSLGYANETKEDEKEEFKLTLESPSVGGTEGVASTSHGHAEGKDGT</sequence>
<feature type="compositionally biased region" description="Basic and acidic residues" evidence="1">
    <location>
        <begin position="1458"/>
        <end position="1467"/>
    </location>
</feature>
<dbReference type="Pfam" id="PF20149">
    <property type="entry name" value="DUF6532"/>
    <property type="match status" value="1"/>
</dbReference>
<keyword evidence="2" id="KW-0812">Transmembrane</keyword>
<feature type="compositionally biased region" description="Basic and acidic residues" evidence="1">
    <location>
        <begin position="1397"/>
        <end position="1411"/>
    </location>
</feature>
<evidence type="ECO:0000313" key="5">
    <source>
        <dbReference type="Proteomes" id="UP001437256"/>
    </source>
</evidence>
<protein>
    <recommendedName>
        <fullName evidence="3">DUF6532 domain-containing protein</fullName>
    </recommendedName>
</protein>
<feature type="compositionally biased region" description="Basic and acidic residues" evidence="1">
    <location>
        <begin position="1513"/>
        <end position="1524"/>
    </location>
</feature>
<dbReference type="InterPro" id="IPR045341">
    <property type="entry name" value="DUF6532"/>
</dbReference>
<gene>
    <name evidence="4" type="ORF">AAF712_004464</name>
</gene>
<dbReference type="Proteomes" id="UP001437256">
    <property type="component" value="Unassembled WGS sequence"/>
</dbReference>
<feature type="domain" description="DUF6532" evidence="3">
    <location>
        <begin position="1122"/>
        <end position="1318"/>
    </location>
</feature>
<evidence type="ECO:0000256" key="2">
    <source>
        <dbReference type="SAM" id="Phobius"/>
    </source>
</evidence>
<keyword evidence="2" id="KW-1133">Transmembrane helix</keyword>
<feature type="transmembrane region" description="Helical" evidence="2">
    <location>
        <begin position="274"/>
        <end position="294"/>
    </location>
</feature>